<feature type="region of interest" description="Disordered" evidence="1">
    <location>
        <begin position="428"/>
        <end position="452"/>
    </location>
</feature>
<reference evidence="3 4" key="1">
    <citation type="submission" date="2019-08" db="EMBL/GenBank/DDBJ databases">
        <title>The genome of the soybean aphid Biotype 1, its phylome, world population structure and adaptation to the North American continent.</title>
        <authorList>
            <person name="Giordano R."/>
            <person name="Donthu R.K."/>
            <person name="Hernandez A.G."/>
            <person name="Wright C.L."/>
            <person name="Zimin A.V."/>
        </authorList>
    </citation>
    <scope>NUCLEOTIDE SEQUENCE [LARGE SCALE GENOMIC DNA]</scope>
    <source>
        <tissue evidence="3">Whole aphids</tissue>
    </source>
</reference>
<protein>
    <recommendedName>
        <fullName evidence="2">CCHC-type domain-containing protein</fullName>
    </recommendedName>
</protein>
<feature type="compositionally biased region" description="Basic and acidic residues" evidence="1">
    <location>
        <begin position="443"/>
        <end position="452"/>
    </location>
</feature>
<accession>A0A6G0T855</accession>
<proteinExistence type="predicted"/>
<evidence type="ECO:0000313" key="4">
    <source>
        <dbReference type="Proteomes" id="UP000475862"/>
    </source>
</evidence>
<dbReference type="EMBL" id="VYZN01000051">
    <property type="protein sequence ID" value="KAE9527671.1"/>
    <property type="molecule type" value="Genomic_DNA"/>
</dbReference>
<name>A0A6G0T855_APHGL</name>
<feature type="compositionally biased region" description="Polar residues" evidence="1">
    <location>
        <begin position="119"/>
        <end position="138"/>
    </location>
</feature>
<sequence>MGIKSEQAGSTQSLFSEWQKNGPNDWQRNITMKAELQAVQSAIKMLELQLVAQDGGLKLLFQRVEHFELSAKEMHSPTVSTAISEILEVVGALRDSRECVNKAFNELTELTMDLATMATSDQTASESLQTPATRTSTVDPFPEASSEQGTSKENQQENRGNRGQRAQQQQVASNSKSAEKSVLELDLGIQESWYTMVQNEEEKNSGKAVAENLEPSGDTQNINRRCLPKTQTVVPDNLSCMSTYADMVEDIKDLIRDEELDFGITTEWSKSGDHLVLTTSEKDNAVKLSNALRKKFGQEKDIRRPSPSISLLLIGIEDSVDVDELTSTLEALDKELIAANKLTIKKGLNGVRTVTVRVPRAPGLRLVQAKKIKVGRAICRVKELVTRQRCAKCSAPDHTTADCTGQETRKCFRCKKTGHLIAACDLPHSSSTASQSSENLGAEEQRKKTPTE</sequence>
<feature type="compositionally biased region" description="Polar residues" evidence="1">
    <location>
        <begin position="428"/>
        <end position="439"/>
    </location>
</feature>
<dbReference type="OrthoDB" id="6620852at2759"/>
<dbReference type="GO" id="GO:0003676">
    <property type="term" value="F:nucleic acid binding"/>
    <property type="evidence" value="ECO:0007669"/>
    <property type="project" value="InterPro"/>
</dbReference>
<feature type="compositionally biased region" description="Low complexity" evidence="1">
    <location>
        <begin position="161"/>
        <end position="170"/>
    </location>
</feature>
<dbReference type="AlphaFoldDB" id="A0A6G0T855"/>
<dbReference type="Gene3D" id="4.10.60.10">
    <property type="entry name" value="Zinc finger, CCHC-type"/>
    <property type="match status" value="1"/>
</dbReference>
<dbReference type="InterPro" id="IPR001878">
    <property type="entry name" value="Znf_CCHC"/>
</dbReference>
<feature type="domain" description="CCHC-type" evidence="2">
    <location>
        <begin position="410"/>
        <end position="426"/>
    </location>
</feature>
<dbReference type="SUPFAM" id="SSF57756">
    <property type="entry name" value="Retrovirus zinc finger-like domains"/>
    <property type="match status" value="1"/>
</dbReference>
<dbReference type="SMART" id="SM00343">
    <property type="entry name" value="ZnF_C2HC"/>
    <property type="match status" value="2"/>
</dbReference>
<evidence type="ECO:0000256" key="1">
    <source>
        <dbReference type="SAM" id="MobiDB-lite"/>
    </source>
</evidence>
<dbReference type="GO" id="GO:0008270">
    <property type="term" value="F:zinc ion binding"/>
    <property type="evidence" value="ECO:0007669"/>
    <property type="project" value="InterPro"/>
</dbReference>
<dbReference type="InterPro" id="IPR036875">
    <property type="entry name" value="Znf_CCHC_sf"/>
</dbReference>
<dbReference type="Proteomes" id="UP000475862">
    <property type="component" value="Unassembled WGS sequence"/>
</dbReference>
<organism evidence="3 4">
    <name type="scientific">Aphis glycines</name>
    <name type="common">Soybean aphid</name>
    <dbReference type="NCBI Taxonomy" id="307491"/>
    <lineage>
        <taxon>Eukaryota</taxon>
        <taxon>Metazoa</taxon>
        <taxon>Ecdysozoa</taxon>
        <taxon>Arthropoda</taxon>
        <taxon>Hexapoda</taxon>
        <taxon>Insecta</taxon>
        <taxon>Pterygota</taxon>
        <taxon>Neoptera</taxon>
        <taxon>Paraneoptera</taxon>
        <taxon>Hemiptera</taxon>
        <taxon>Sternorrhyncha</taxon>
        <taxon>Aphidomorpha</taxon>
        <taxon>Aphidoidea</taxon>
        <taxon>Aphididae</taxon>
        <taxon>Aphidini</taxon>
        <taxon>Aphis</taxon>
        <taxon>Aphis</taxon>
    </lineage>
</organism>
<feature type="region of interest" description="Disordered" evidence="1">
    <location>
        <begin position="204"/>
        <end position="223"/>
    </location>
</feature>
<evidence type="ECO:0000313" key="3">
    <source>
        <dbReference type="EMBL" id="KAE9527671.1"/>
    </source>
</evidence>
<gene>
    <name evidence="3" type="ORF">AGLY_012744</name>
</gene>
<evidence type="ECO:0000259" key="2">
    <source>
        <dbReference type="SMART" id="SM00343"/>
    </source>
</evidence>
<feature type="region of interest" description="Disordered" evidence="1">
    <location>
        <begin position="119"/>
        <end position="181"/>
    </location>
</feature>
<feature type="domain" description="CCHC-type" evidence="2">
    <location>
        <begin position="389"/>
        <end position="405"/>
    </location>
</feature>
<keyword evidence="4" id="KW-1185">Reference proteome</keyword>
<comment type="caution">
    <text evidence="3">The sequence shown here is derived from an EMBL/GenBank/DDBJ whole genome shotgun (WGS) entry which is preliminary data.</text>
</comment>